<evidence type="ECO:0008006" key="3">
    <source>
        <dbReference type="Google" id="ProtNLM"/>
    </source>
</evidence>
<comment type="caution">
    <text evidence="1">The sequence shown here is derived from an EMBL/GenBank/DDBJ whole genome shotgun (WGS) entry which is preliminary data.</text>
</comment>
<keyword evidence="2" id="KW-1185">Reference proteome</keyword>
<protein>
    <recommendedName>
        <fullName evidence="3">2-oxoacid dehydrogenase acyltransferase catalytic domain-containing protein</fullName>
    </recommendedName>
</protein>
<dbReference type="InterPro" id="IPR023213">
    <property type="entry name" value="CAT-like_dom_sf"/>
</dbReference>
<dbReference type="EMBL" id="JAEQMG010000048">
    <property type="protein sequence ID" value="MBK6088217.1"/>
    <property type="molecule type" value="Genomic_DNA"/>
</dbReference>
<evidence type="ECO:0000313" key="2">
    <source>
        <dbReference type="Proteomes" id="UP000633365"/>
    </source>
</evidence>
<accession>A0A934TZ35</accession>
<reference evidence="1" key="1">
    <citation type="submission" date="2021-01" db="EMBL/GenBank/DDBJ databases">
        <title>Genome public.</title>
        <authorList>
            <person name="Liu C."/>
            <person name="Sun Q."/>
        </authorList>
    </citation>
    <scope>NUCLEOTIDE SEQUENCE</scope>
    <source>
        <strain evidence="1">M6</strain>
    </source>
</reference>
<dbReference type="SUPFAM" id="SSF52777">
    <property type="entry name" value="CoA-dependent acyltransferases"/>
    <property type="match status" value="1"/>
</dbReference>
<dbReference type="Gene3D" id="3.30.559.10">
    <property type="entry name" value="Chloramphenicol acetyltransferase-like domain"/>
    <property type="match status" value="1"/>
</dbReference>
<proteinExistence type="predicted"/>
<name>A0A934TZ35_9FIRM</name>
<organism evidence="1 2">
    <name type="scientific">Ruminococcus difficilis</name>
    <dbReference type="NCBI Taxonomy" id="2763069"/>
    <lineage>
        <taxon>Bacteria</taxon>
        <taxon>Bacillati</taxon>
        <taxon>Bacillota</taxon>
        <taxon>Clostridia</taxon>
        <taxon>Eubacteriales</taxon>
        <taxon>Oscillospiraceae</taxon>
        <taxon>Ruminococcus</taxon>
    </lineage>
</organism>
<sequence length="280" mass="31517">MGRPDGKKLKNLGVEYLVGAHVMAERTDAMNMITIDLPEAPMREYLNRKRKEGKRYSHLSLILAAMVRAFAEYPQLNRFVVNKRIYARNEIAVGMVVLKGGKIDGVGTTSKMKFPPDATIDTINEIISKYIDENRQEDEVNATDKLAEFLCSAPGLLRVAANLVKWLDKHNWCPKSIIEASPFHCSIILTDLASIKTNSIHHHIYNFGTTSISLAMGNLREVPVRKKGEVTFERCLPLGIVTDDRIASGNILGLAFRKFQKYLMHPEVLENPPEKIVTEI</sequence>
<dbReference type="RefSeq" id="WP_201427121.1">
    <property type="nucleotide sequence ID" value="NZ_JAEQMG010000048.1"/>
</dbReference>
<gene>
    <name evidence="1" type="ORF">JKK62_06035</name>
</gene>
<dbReference type="AlphaFoldDB" id="A0A934TZ35"/>
<evidence type="ECO:0000313" key="1">
    <source>
        <dbReference type="EMBL" id="MBK6088217.1"/>
    </source>
</evidence>
<dbReference type="Proteomes" id="UP000633365">
    <property type="component" value="Unassembled WGS sequence"/>
</dbReference>